<evidence type="ECO:0000313" key="3">
    <source>
        <dbReference type="Proteomes" id="UP000664904"/>
    </source>
</evidence>
<keyword evidence="1" id="KW-1133">Transmembrane helix</keyword>
<dbReference type="KEGG" id="pxi:J5O05_06575"/>
<gene>
    <name evidence="2" type="ORF">J5O05_06575</name>
</gene>
<accession>A0A975DIR8</accession>
<keyword evidence="1" id="KW-0472">Membrane</keyword>
<proteinExistence type="predicted"/>
<dbReference type="RefSeq" id="WP_208844106.1">
    <property type="nucleotide sequence ID" value="NZ_CP072133.1"/>
</dbReference>
<reference evidence="2" key="1">
    <citation type="submission" date="2021-03" db="EMBL/GenBank/DDBJ databases">
        <title>Complete Genome of Pseudoalteromonas xiamenensis STKMTI.2, a new potential marine bacterium producing anti-Vibrio compounds.</title>
        <authorList>
            <person name="Handayani D.P."/>
            <person name="Isnansetyo A."/>
            <person name="Istiqomah I."/>
            <person name="Jumina J."/>
        </authorList>
    </citation>
    <scope>NUCLEOTIDE SEQUENCE</scope>
    <source>
        <strain evidence="2">STKMTI.2</strain>
    </source>
</reference>
<sequence length="107" mass="11783">MEWLLLTVGLVLCGVSCFYFLKANECACANAKHCKKPIDFYWIAAISSAVLALSLCCLAFHSQLGSLIWLVMMAGCFSGASWAGVRRSKRKCQKRMTKPTNDLLTNG</sequence>
<dbReference type="Proteomes" id="UP000664904">
    <property type="component" value="Chromosome"/>
</dbReference>
<keyword evidence="3" id="KW-1185">Reference proteome</keyword>
<evidence type="ECO:0000313" key="2">
    <source>
        <dbReference type="EMBL" id="QTH72482.1"/>
    </source>
</evidence>
<dbReference type="AlphaFoldDB" id="A0A975DIR8"/>
<dbReference type="EMBL" id="CP072133">
    <property type="protein sequence ID" value="QTH72482.1"/>
    <property type="molecule type" value="Genomic_DNA"/>
</dbReference>
<protein>
    <submittedName>
        <fullName evidence="2">Uncharacterized protein</fullName>
    </submittedName>
</protein>
<feature type="transmembrane region" description="Helical" evidence="1">
    <location>
        <begin position="6"/>
        <end position="21"/>
    </location>
</feature>
<feature type="transmembrane region" description="Helical" evidence="1">
    <location>
        <begin position="41"/>
        <end position="61"/>
    </location>
</feature>
<keyword evidence="1" id="KW-0812">Transmembrane</keyword>
<feature type="transmembrane region" description="Helical" evidence="1">
    <location>
        <begin position="67"/>
        <end position="85"/>
    </location>
</feature>
<evidence type="ECO:0000256" key="1">
    <source>
        <dbReference type="SAM" id="Phobius"/>
    </source>
</evidence>
<organism evidence="2 3">
    <name type="scientific">Pseudoalteromonas xiamenensis</name>
    <dbReference type="NCBI Taxonomy" id="882626"/>
    <lineage>
        <taxon>Bacteria</taxon>
        <taxon>Pseudomonadati</taxon>
        <taxon>Pseudomonadota</taxon>
        <taxon>Gammaproteobacteria</taxon>
        <taxon>Alteromonadales</taxon>
        <taxon>Pseudoalteromonadaceae</taxon>
        <taxon>Pseudoalteromonas</taxon>
    </lineage>
</organism>
<name>A0A975DIR8_9GAMM</name>